<keyword evidence="3" id="KW-1185">Reference proteome</keyword>
<dbReference type="AlphaFoldDB" id="A0A7E4VF27"/>
<keyword evidence="2" id="KW-1133">Transmembrane helix</keyword>
<feature type="transmembrane region" description="Helical" evidence="2">
    <location>
        <begin position="115"/>
        <end position="136"/>
    </location>
</feature>
<accession>A0A7E4VF27</accession>
<evidence type="ECO:0000256" key="2">
    <source>
        <dbReference type="SAM" id="Phobius"/>
    </source>
</evidence>
<organism evidence="3 4">
    <name type="scientific">Panagrellus redivivus</name>
    <name type="common">Microworm</name>
    <dbReference type="NCBI Taxonomy" id="6233"/>
    <lineage>
        <taxon>Eukaryota</taxon>
        <taxon>Metazoa</taxon>
        <taxon>Ecdysozoa</taxon>
        <taxon>Nematoda</taxon>
        <taxon>Chromadorea</taxon>
        <taxon>Rhabditida</taxon>
        <taxon>Tylenchina</taxon>
        <taxon>Panagrolaimomorpha</taxon>
        <taxon>Panagrolaimoidea</taxon>
        <taxon>Panagrolaimidae</taxon>
        <taxon>Panagrellus</taxon>
    </lineage>
</organism>
<feature type="transmembrane region" description="Helical" evidence="2">
    <location>
        <begin position="214"/>
        <end position="237"/>
    </location>
</feature>
<feature type="transmembrane region" description="Helical" evidence="2">
    <location>
        <begin position="177"/>
        <end position="202"/>
    </location>
</feature>
<feature type="transmembrane region" description="Helical" evidence="2">
    <location>
        <begin position="148"/>
        <end position="170"/>
    </location>
</feature>
<reference evidence="3" key="1">
    <citation type="journal article" date="2013" name="Genetics">
        <title>The draft genome and transcriptome of Panagrellus redivivus are shaped by the harsh demands of a free-living lifestyle.</title>
        <authorList>
            <person name="Srinivasan J."/>
            <person name="Dillman A.R."/>
            <person name="Macchietto M.G."/>
            <person name="Heikkinen L."/>
            <person name="Lakso M."/>
            <person name="Fracchia K.M."/>
            <person name="Antoshechkin I."/>
            <person name="Mortazavi A."/>
            <person name="Wong G."/>
            <person name="Sternberg P.W."/>
        </authorList>
    </citation>
    <scope>NUCLEOTIDE SEQUENCE [LARGE SCALE GENOMIC DNA]</scope>
    <source>
        <strain evidence="3">MT8872</strain>
    </source>
</reference>
<reference evidence="4" key="2">
    <citation type="submission" date="2020-10" db="UniProtKB">
        <authorList>
            <consortium name="WormBaseParasite"/>
        </authorList>
    </citation>
    <scope>IDENTIFICATION</scope>
</reference>
<feature type="region of interest" description="Disordered" evidence="1">
    <location>
        <begin position="1"/>
        <end position="51"/>
    </location>
</feature>
<evidence type="ECO:0000256" key="1">
    <source>
        <dbReference type="SAM" id="MobiDB-lite"/>
    </source>
</evidence>
<protein>
    <submittedName>
        <fullName evidence="4">MARVEL domain-containing protein</fullName>
    </submittedName>
</protein>
<evidence type="ECO:0000313" key="4">
    <source>
        <dbReference type="WBParaSite" id="Pan_g20305.t1"/>
    </source>
</evidence>
<dbReference type="Proteomes" id="UP000492821">
    <property type="component" value="Unassembled WGS sequence"/>
</dbReference>
<name>A0A7E4VF27_PANRE</name>
<sequence>MKQVPGGDDHDKMAFATAYSSPNSGSLESVMTTSTDGSSSVTPPPTRSNSNVNRYMDNLQYAWCFNADPAMNNHKIAKSPSFDVFCTDRLCTRRSKTPENANGDNFCCSLSGLSIAAGVLIATAECFVFAITVYAIAYCIQRDGNWDIGGVIIGAAIVHTVFAVSFMHGLAKRRLKFLLPVTFQTILVFVAGCGALMVALFTSFSDRKISDNEWAEHLIFCVLLAVVVWHQLALFVVSTKIYRLIKNA</sequence>
<keyword evidence="2" id="KW-0472">Membrane</keyword>
<dbReference type="WBParaSite" id="Pan_g20305.t1">
    <property type="protein sequence ID" value="Pan_g20305.t1"/>
    <property type="gene ID" value="Pan_g20305"/>
</dbReference>
<feature type="compositionally biased region" description="Polar residues" evidence="1">
    <location>
        <begin position="18"/>
        <end position="51"/>
    </location>
</feature>
<proteinExistence type="predicted"/>
<keyword evidence="2" id="KW-0812">Transmembrane</keyword>
<evidence type="ECO:0000313" key="3">
    <source>
        <dbReference type="Proteomes" id="UP000492821"/>
    </source>
</evidence>